<accession>A0A7U9KN67</accession>
<dbReference type="EMBL" id="BHZC01000001">
    <property type="protein sequence ID" value="GCD32340.1"/>
    <property type="molecule type" value="Genomic_DNA"/>
</dbReference>
<protein>
    <submittedName>
        <fullName evidence="2">Uncharacterized protein</fullName>
    </submittedName>
</protein>
<evidence type="ECO:0000313" key="3">
    <source>
        <dbReference type="Proteomes" id="UP000287830"/>
    </source>
</evidence>
<comment type="caution">
    <text evidence="2">The sequence shown here is derived from an EMBL/GenBank/DDBJ whole genome shotgun (WGS) entry which is preliminary data.</text>
</comment>
<organism evidence="2 3">
    <name type="scientific">Streptomyces chrestomyceticus JCM 4735</name>
    <dbReference type="NCBI Taxonomy" id="1306181"/>
    <lineage>
        <taxon>Bacteria</taxon>
        <taxon>Bacillati</taxon>
        <taxon>Actinomycetota</taxon>
        <taxon>Actinomycetes</taxon>
        <taxon>Kitasatosporales</taxon>
        <taxon>Streptomycetaceae</taxon>
        <taxon>Streptomyces</taxon>
    </lineage>
</organism>
<reference evidence="2 3" key="1">
    <citation type="submission" date="2018-11" db="EMBL/GenBank/DDBJ databases">
        <title>Whole genome sequence of Streptomyces chrestomyceticus NBRC 13444(T).</title>
        <authorList>
            <person name="Komaki H."/>
            <person name="Tamura T."/>
        </authorList>
    </citation>
    <scope>NUCLEOTIDE SEQUENCE [LARGE SCALE GENOMIC DNA]</scope>
    <source>
        <strain evidence="2 3">NBRC 13444</strain>
    </source>
</reference>
<evidence type="ECO:0000256" key="1">
    <source>
        <dbReference type="SAM" id="MobiDB-lite"/>
    </source>
</evidence>
<name>A0A7U9KN67_9ACTN</name>
<dbReference type="Proteomes" id="UP000287830">
    <property type="component" value="Unassembled WGS sequence"/>
</dbReference>
<evidence type="ECO:0000313" key="2">
    <source>
        <dbReference type="EMBL" id="GCD32340.1"/>
    </source>
</evidence>
<gene>
    <name evidence="2" type="ORF">OEIGOIKO_00052</name>
</gene>
<proteinExistence type="predicted"/>
<dbReference type="AlphaFoldDB" id="A0A7U9KN67"/>
<feature type="region of interest" description="Disordered" evidence="1">
    <location>
        <begin position="107"/>
        <end position="169"/>
    </location>
</feature>
<sequence length="298" mass="29744">MPCRAGPCRRWLSDRSGVGVQGLAQQGDGGGRGCDGGVVRVVCRVLEVFQEGGGGFEGAGVDGEGAQGGQGGGAAGCGGVAGLGEELGDAPAEGPGCGVVVTAPVSRTGPGPWADAENAEKKTGAGAGRAGSSPASGRRRPGPAVPRSSSPGTRRTDPAPRPGPPCTASASLLGCRQVSRAWSSGWARGRWARRCRRELGAGRAEATSTPGARCTVHGAAVRAGLEGDLAFGAAVGVVQARHDGRVLPGAAVVDVQGRPVTSRPAPHLRLGPVLGPPRRDLLGFLDLLTHAVHDASEH</sequence>